<comment type="caution">
    <text evidence="12">The sequence shown here is derived from an EMBL/GenBank/DDBJ whole genome shotgun (WGS) entry which is preliminary data.</text>
</comment>
<evidence type="ECO:0000256" key="1">
    <source>
        <dbReference type="ARBA" id="ARBA00022679"/>
    </source>
</evidence>
<comment type="activity regulation">
    <text evidence="9">Activated by a monovalent cation that binds near, but not in, the active site. The most likely occupant of the site in vivo is potassium. Ion binding induces a conformational change that may alter substrate affinity.</text>
</comment>
<feature type="binding site" evidence="9">
    <location>
        <begin position="39"/>
        <end position="43"/>
    </location>
    <ligand>
        <name>substrate</name>
    </ligand>
</feature>
<dbReference type="EMBL" id="QREG01000007">
    <property type="protein sequence ID" value="RED99731.1"/>
    <property type="molecule type" value="Genomic_DNA"/>
</dbReference>
<evidence type="ECO:0000256" key="9">
    <source>
        <dbReference type="HAMAP-Rule" id="MF_01987"/>
    </source>
</evidence>
<dbReference type="HAMAP" id="MF_01987">
    <property type="entry name" value="Ribokinase"/>
    <property type="match status" value="1"/>
</dbReference>
<dbReference type="Pfam" id="PF00294">
    <property type="entry name" value="PfkB"/>
    <property type="match status" value="1"/>
</dbReference>
<dbReference type="InterPro" id="IPR011611">
    <property type="entry name" value="PfkB_dom"/>
</dbReference>
<evidence type="ECO:0000256" key="10">
    <source>
        <dbReference type="NCBIfam" id="TIGR02152"/>
    </source>
</evidence>
<keyword evidence="8 9" id="KW-0119">Carbohydrate metabolism</keyword>
<dbReference type="GO" id="GO:0004747">
    <property type="term" value="F:ribokinase activity"/>
    <property type="evidence" value="ECO:0007669"/>
    <property type="project" value="UniProtKB-UniRule"/>
</dbReference>
<comment type="subcellular location">
    <subcellularLocation>
        <location evidence="9">Cytoplasm</location>
    </subcellularLocation>
</comment>
<dbReference type="PANTHER" id="PTHR10584:SF166">
    <property type="entry name" value="RIBOKINASE"/>
    <property type="match status" value="1"/>
</dbReference>
<keyword evidence="6 9" id="KW-0460">Magnesium</keyword>
<dbReference type="RefSeq" id="WP_115867758.1">
    <property type="nucleotide sequence ID" value="NZ_QREG01000007.1"/>
</dbReference>
<evidence type="ECO:0000256" key="3">
    <source>
        <dbReference type="ARBA" id="ARBA00022741"/>
    </source>
</evidence>
<dbReference type="InterPro" id="IPR011877">
    <property type="entry name" value="Ribokinase"/>
</dbReference>
<feature type="binding site" evidence="9">
    <location>
        <begin position="251"/>
        <end position="252"/>
    </location>
    <ligand>
        <name>ATP</name>
        <dbReference type="ChEBI" id="CHEBI:30616"/>
    </ligand>
</feature>
<comment type="subunit">
    <text evidence="9">Homodimer.</text>
</comment>
<keyword evidence="13" id="KW-1185">Reference proteome</keyword>
<keyword evidence="5 9" id="KW-0067">ATP-binding</keyword>
<dbReference type="AlphaFoldDB" id="A0A3D9L5B3"/>
<gene>
    <name evidence="9" type="primary">rbsK</name>
    <name evidence="12" type="ORF">C7460_10713</name>
</gene>
<feature type="binding site" evidence="9">
    <location>
        <begin position="11"/>
        <end position="13"/>
    </location>
    <ligand>
        <name>substrate</name>
    </ligand>
</feature>
<evidence type="ECO:0000259" key="11">
    <source>
        <dbReference type="Pfam" id="PF00294"/>
    </source>
</evidence>
<dbReference type="Proteomes" id="UP000256779">
    <property type="component" value="Unassembled WGS sequence"/>
</dbReference>
<keyword evidence="3 9" id="KW-0547">Nucleotide-binding</keyword>
<dbReference type="CDD" id="cd01174">
    <property type="entry name" value="ribokinase"/>
    <property type="match status" value="1"/>
</dbReference>
<evidence type="ECO:0000256" key="2">
    <source>
        <dbReference type="ARBA" id="ARBA00022723"/>
    </source>
</evidence>
<comment type="pathway">
    <text evidence="9">Carbohydrate metabolism; D-ribose degradation; D-ribose 5-phosphate from beta-D-ribopyranose: step 2/2.</text>
</comment>
<feature type="binding site" evidence="9">
    <location>
        <position position="291"/>
    </location>
    <ligand>
        <name>K(+)</name>
        <dbReference type="ChEBI" id="CHEBI:29103"/>
    </ligand>
</feature>
<feature type="active site" description="Proton acceptor" evidence="9">
    <location>
        <position position="252"/>
    </location>
</feature>
<comment type="caution">
    <text evidence="9">Lacks conserved residue(s) required for the propagation of feature annotation.</text>
</comment>
<dbReference type="PRINTS" id="PR00990">
    <property type="entry name" value="RIBOKINASE"/>
</dbReference>
<dbReference type="SUPFAM" id="SSF53613">
    <property type="entry name" value="Ribokinase-like"/>
    <property type="match status" value="1"/>
</dbReference>
<evidence type="ECO:0000313" key="13">
    <source>
        <dbReference type="Proteomes" id="UP000256779"/>
    </source>
</evidence>
<feature type="binding site" evidence="9">
    <location>
        <begin position="219"/>
        <end position="224"/>
    </location>
    <ligand>
        <name>ATP</name>
        <dbReference type="ChEBI" id="CHEBI:30616"/>
    </ligand>
</feature>
<evidence type="ECO:0000256" key="6">
    <source>
        <dbReference type="ARBA" id="ARBA00022842"/>
    </source>
</evidence>
<protein>
    <recommendedName>
        <fullName evidence="9 10">Ribokinase</fullName>
        <shortName evidence="9">RK</shortName>
        <ecNumber evidence="9 10">2.7.1.15</ecNumber>
    </recommendedName>
</protein>
<keyword evidence="2 9" id="KW-0479">Metal-binding</keyword>
<feature type="binding site" evidence="9">
    <location>
        <position position="282"/>
    </location>
    <ligand>
        <name>K(+)</name>
        <dbReference type="ChEBI" id="CHEBI:29103"/>
    </ligand>
</feature>
<feature type="binding site" evidence="9">
    <location>
        <position position="248"/>
    </location>
    <ligand>
        <name>K(+)</name>
        <dbReference type="ChEBI" id="CHEBI:29103"/>
    </ligand>
</feature>
<dbReference type="GO" id="GO:0005829">
    <property type="term" value="C:cytosol"/>
    <property type="evidence" value="ECO:0007669"/>
    <property type="project" value="TreeGrafter"/>
</dbReference>
<evidence type="ECO:0000256" key="8">
    <source>
        <dbReference type="ARBA" id="ARBA00023277"/>
    </source>
</evidence>
<evidence type="ECO:0000256" key="7">
    <source>
        <dbReference type="ARBA" id="ARBA00022958"/>
    </source>
</evidence>
<dbReference type="GO" id="GO:0019303">
    <property type="term" value="P:D-ribose catabolic process"/>
    <property type="evidence" value="ECO:0007669"/>
    <property type="project" value="UniProtKB-UniRule"/>
</dbReference>
<evidence type="ECO:0000256" key="4">
    <source>
        <dbReference type="ARBA" id="ARBA00022777"/>
    </source>
</evidence>
<organism evidence="12 13">
    <name type="scientific">Marinoscillum furvescens DSM 4134</name>
    <dbReference type="NCBI Taxonomy" id="1122208"/>
    <lineage>
        <taxon>Bacteria</taxon>
        <taxon>Pseudomonadati</taxon>
        <taxon>Bacteroidota</taxon>
        <taxon>Cytophagia</taxon>
        <taxon>Cytophagales</taxon>
        <taxon>Reichenbachiellaceae</taxon>
        <taxon>Marinoscillum</taxon>
    </lineage>
</organism>
<feature type="binding site" evidence="9">
    <location>
        <position position="287"/>
    </location>
    <ligand>
        <name>K(+)</name>
        <dbReference type="ChEBI" id="CHEBI:29103"/>
    </ligand>
</feature>
<feature type="binding site" evidence="9">
    <location>
        <position position="285"/>
    </location>
    <ligand>
        <name>K(+)</name>
        <dbReference type="ChEBI" id="CHEBI:29103"/>
    </ligand>
</feature>
<keyword evidence="7 9" id="KW-0630">Potassium</keyword>
<comment type="function">
    <text evidence="9">Catalyzes the phosphorylation of ribose at O-5 in a reaction requiring ATP and magnesium. The resulting D-ribose-5-phosphate can then be used either for sythesis of nucleotides, histidine, and tryptophan, or as a component of the pentose phosphate pathway.</text>
</comment>
<keyword evidence="9" id="KW-0963">Cytoplasm</keyword>
<feature type="binding site" evidence="9">
    <location>
        <position position="141"/>
    </location>
    <ligand>
        <name>substrate</name>
    </ligand>
</feature>
<name>A0A3D9L5B3_MARFU</name>
<dbReference type="GO" id="GO:0005524">
    <property type="term" value="F:ATP binding"/>
    <property type="evidence" value="ECO:0007669"/>
    <property type="project" value="UniProtKB-UniRule"/>
</dbReference>
<dbReference type="InterPro" id="IPR002139">
    <property type="entry name" value="Ribo/fructo_kinase"/>
</dbReference>
<comment type="catalytic activity">
    <reaction evidence="9">
        <text>D-ribose + ATP = D-ribose 5-phosphate + ADP + H(+)</text>
        <dbReference type="Rhea" id="RHEA:13697"/>
        <dbReference type="ChEBI" id="CHEBI:15378"/>
        <dbReference type="ChEBI" id="CHEBI:30616"/>
        <dbReference type="ChEBI" id="CHEBI:47013"/>
        <dbReference type="ChEBI" id="CHEBI:78346"/>
        <dbReference type="ChEBI" id="CHEBI:456216"/>
        <dbReference type="EC" id="2.7.1.15"/>
    </reaction>
</comment>
<feature type="binding site" evidence="9">
    <location>
        <position position="246"/>
    </location>
    <ligand>
        <name>K(+)</name>
        <dbReference type="ChEBI" id="CHEBI:29103"/>
    </ligand>
</feature>
<dbReference type="GO" id="GO:0046872">
    <property type="term" value="F:metal ion binding"/>
    <property type="evidence" value="ECO:0007669"/>
    <property type="project" value="UniProtKB-KW"/>
</dbReference>
<comment type="cofactor">
    <cofactor evidence="9">
        <name>Mg(2+)</name>
        <dbReference type="ChEBI" id="CHEBI:18420"/>
    </cofactor>
    <text evidence="9">Requires a divalent cation, most likely magnesium in vivo, as an electrophilic catalyst to aid phosphoryl group transfer. It is the chelate of the metal and the nucleotide that is the actual substrate.</text>
</comment>
<evidence type="ECO:0000313" key="12">
    <source>
        <dbReference type="EMBL" id="RED99731.1"/>
    </source>
</evidence>
<feature type="binding site" evidence="9">
    <location>
        <position position="185"/>
    </location>
    <ligand>
        <name>ATP</name>
        <dbReference type="ChEBI" id="CHEBI:30616"/>
    </ligand>
</feature>
<proteinExistence type="inferred from homology"/>
<dbReference type="InterPro" id="IPR029056">
    <property type="entry name" value="Ribokinase-like"/>
</dbReference>
<dbReference type="UniPathway" id="UPA00916">
    <property type="reaction ID" value="UER00889"/>
</dbReference>
<sequence length="298" mass="31156">MKKIVVVGSTNTDLVCRAERLPLPGETVFGNNFQQIHGGKGANQAVAVARAGGKPVFITSVGSDGFGEAALENLSNEGMPTQYVSKVQDCASGIAVITVDDNNGENAILVIPGANDHLSPQHIDAAKKEFEDSDFALVQLEVPQETVLHTLKLAKSCGCTTILNPAPAAQLPRELLQLVDIITPNETEAATLAGKLQSSDFKQMAHMLLSDVQHAVVITLGARGVWYATKSGEEGSIPAISVQPIDTTAAGDVFNGYLVAALARGLPLKSALQAATKAATKSVLKEGAQPSIPWADEV</sequence>
<keyword evidence="4 9" id="KW-0418">Kinase</keyword>
<keyword evidence="1 9" id="KW-0808">Transferase</keyword>
<dbReference type="PANTHER" id="PTHR10584">
    <property type="entry name" value="SUGAR KINASE"/>
    <property type="match status" value="1"/>
</dbReference>
<dbReference type="NCBIfam" id="TIGR02152">
    <property type="entry name" value="D_ribokin_bact"/>
    <property type="match status" value="1"/>
</dbReference>
<dbReference type="OrthoDB" id="9775849at2"/>
<comment type="similarity">
    <text evidence="9">Belongs to the carbohydrate kinase PfkB family. Ribokinase subfamily.</text>
</comment>
<dbReference type="Gene3D" id="3.40.1190.20">
    <property type="match status" value="1"/>
</dbReference>
<reference evidence="12 13" key="1">
    <citation type="submission" date="2018-07" db="EMBL/GenBank/DDBJ databases">
        <title>Genomic Encyclopedia of Type Strains, Phase IV (KMG-IV): sequencing the most valuable type-strain genomes for metagenomic binning, comparative biology and taxonomic classification.</title>
        <authorList>
            <person name="Goeker M."/>
        </authorList>
    </citation>
    <scope>NUCLEOTIDE SEQUENCE [LARGE SCALE GENOMIC DNA]</scope>
    <source>
        <strain evidence="12 13">DSM 4134</strain>
    </source>
</reference>
<feature type="binding site" evidence="9">
    <location>
        <position position="252"/>
    </location>
    <ligand>
        <name>substrate</name>
    </ligand>
</feature>
<accession>A0A3D9L5B3</accession>
<dbReference type="EC" id="2.7.1.15" evidence="9 10"/>
<feature type="domain" description="Carbohydrate kinase PfkB" evidence="11">
    <location>
        <begin position="1"/>
        <end position="294"/>
    </location>
</feature>
<evidence type="ECO:0000256" key="5">
    <source>
        <dbReference type="ARBA" id="ARBA00022840"/>
    </source>
</evidence>